<feature type="binding site" description="in other chain" evidence="10">
    <location>
        <begin position="139"/>
        <end position="141"/>
    </location>
    <ligand>
        <name>substrate</name>
        <note>ligand shared between dimeric partners</note>
    </ligand>
</feature>
<dbReference type="PIRSF" id="PIRSF000532">
    <property type="entry name" value="ATP_PFK_prok"/>
    <property type="match status" value="1"/>
</dbReference>
<dbReference type="InterPro" id="IPR012829">
    <property type="entry name" value="Phosphofructokinase_III"/>
</dbReference>
<comment type="subcellular location">
    <subcellularLocation>
        <location evidence="2 10">Cytoplasm</location>
    </subcellularLocation>
</comment>
<evidence type="ECO:0000313" key="12">
    <source>
        <dbReference type="EMBL" id="HIX19577.1"/>
    </source>
</evidence>
<keyword evidence="5 10" id="KW-0808">Transferase</keyword>
<comment type="caution">
    <text evidence="12">The sequence shown here is derived from an EMBL/GenBank/DDBJ whole genome shotgun (WGS) entry which is preliminary data.</text>
</comment>
<feature type="binding site" evidence="10">
    <location>
        <position position="10"/>
    </location>
    <ligand>
        <name>ATP</name>
        <dbReference type="ChEBI" id="CHEBI:30616"/>
    </ligand>
</feature>
<dbReference type="PANTHER" id="PTHR13697">
    <property type="entry name" value="PHOSPHOFRUCTOKINASE"/>
    <property type="match status" value="1"/>
</dbReference>
<sequence length="370" mass="39681">MNIGILNAGGDCPGLNAVIEGAVAAASARGWTVYGFYDGFEGLLSTPENERYRILTPQNCHNIRSTGGTILGTVNKGNFTVKSGVGGRLQIADDVLRRSKETVERLDLKALIVVGGDGSQTIGLELRHIGLPIVGVPKTIDNDLGATDYTFGFWTAVSVVSENLDRLRTTAFSHQRMMVVEVMGRHAGWIALYGGIAGGADVILLPEIEFTLEDIVRKVELLKALGQREIIVVVSEGARIGGKLLTLDEETKGEVRLGGIAAFLSTKLETLTGIETRYCVLGHIQRGGDPIPFDRVLGVRCGAKAIDLIEEGKFGDTVALSRNDMVSMPIEEAVRTLHLVDIQSQIVTAAKEIGISFGDESLQLKQAAQN</sequence>
<evidence type="ECO:0000256" key="9">
    <source>
        <dbReference type="ARBA" id="ARBA00023152"/>
    </source>
</evidence>
<evidence type="ECO:0000256" key="1">
    <source>
        <dbReference type="ARBA" id="ARBA00001946"/>
    </source>
</evidence>
<dbReference type="Gene3D" id="3.40.50.460">
    <property type="entry name" value="Phosphofructokinase domain"/>
    <property type="match status" value="1"/>
</dbReference>
<dbReference type="Pfam" id="PF00365">
    <property type="entry name" value="PFK"/>
    <property type="match status" value="1"/>
</dbReference>
<dbReference type="GO" id="GO:0005524">
    <property type="term" value="F:ATP binding"/>
    <property type="evidence" value="ECO:0007669"/>
    <property type="project" value="UniProtKB-KW"/>
</dbReference>
<comment type="similarity">
    <text evidence="10">Belongs to the phosphofructokinase type A (PFKA) family. Mixed-substrate PFK group III subfamily.</text>
</comment>
<organism evidence="12 13">
    <name type="scientific">Candidatus Akkermansia intestinigallinarum</name>
    <dbReference type="NCBI Taxonomy" id="2838431"/>
    <lineage>
        <taxon>Bacteria</taxon>
        <taxon>Pseudomonadati</taxon>
        <taxon>Verrucomicrobiota</taxon>
        <taxon>Verrucomicrobiia</taxon>
        <taxon>Verrucomicrobiales</taxon>
        <taxon>Akkermansiaceae</taxon>
        <taxon>Akkermansia</taxon>
    </lineage>
</organism>
<proteinExistence type="inferred from homology"/>
<comment type="cofactor">
    <cofactor evidence="1 10">
        <name>Mg(2+)</name>
        <dbReference type="ChEBI" id="CHEBI:18420"/>
    </cofactor>
</comment>
<keyword evidence="10" id="KW-0547">Nucleotide-binding</keyword>
<evidence type="ECO:0000256" key="8">
    <source>
        <dbReference type="ARBA" id="ARBA00022842"/>
    </source>
</evidence>
<dbReference type="GO" id="GO:0005945">
    <property type="term" value="C:6-phosphofructokinase complex"/>
    <property type="evidence" value="ECO:0007669"/>
    <property type="project" value="TreeGrafter"/>
</dbReference>
<feature type="binding site" description="in other chain" evidence="10">
    <location>
        <begin position="183"/>
        <end position="185"/>
    </location>
    <ligand>
        <name>substrate</name>
        <note>ligand shared between dimeric partners</note>
    </ligand>
</feature>
<dbReference type="InterPro" id="IPR000023">
    <property type="entry name" value="Phosphofructokinase_dom"/>
</dbReference>
<comment type="function">
    <text evidence="10">Catalyzes the phosphorylation of D-fructose 6-phosphate to fructose 1,6-bisphosphate by ATP, the first committing step of glycolysis.</text>
</comment>
<keyword evidence="9 10" id="KW-0324">Glycolysis</keyword>
<evidence type="ECO:0000256" key="3">
    <source>
        <dbReference type="ARBA" id="ARBA00004679"/>
    </source>
</evidence>
<dbReference type="Gene3D" id="3.40.50.450">
    <property type="match status" value="1"/>
</dbReference>
<dbReference type="GO" id="GO:0003872">
    <property type="term" value="F:6-phosphofructokinase activity"/>
    <property type="evidence" value="ECO:0007669"/>
    <property type="project" value="UniProtKB-UniRule"/>
</dbReference>
<dbReference type="GO" id="GO:0042802">
    <property type="term" value="F:identical protein binding"/>
    <property type="evidence" value="ECO:0007669"/>
    <property type="project" value="TreeGrafter"/>
</dbReference>
<feature type="domain" description="Phosphofructokinase" evidence="11">
    <location>
        <begin position="2"/>
        <end position="309"/>
    </location>
</feature>
<dbReference type="Proteomes" id="UP000823964">
    <property type="component" value="Unassembled WGS sequence"/>
</dbReference>
<dbReference type="EC" id="2.7.1.11" evidence="10"/>
<keyword evidence="4 10" id="KW-0963">Cytoplasm</keyword>
<dbReference type="PRINTS" id="PR00476">
    <property type="entry name" value="PHFRCTKINASE"/>
</dbReference>
<evidence type="ECO:0000256" key="6">
    <source>
        <dbReference type="ARBA" id="ARBA00022723"/>
    </source>
</evidence>
<evidence type="ECO:0000256" key="10">
    <source>
        <dbReference type="HAMAP-Rule" id="MF_01976"/>
    </source>
</evidence>
<dbReference type="HAMAP" id="MF_01976">
    <property type="entry name" value="Phosphofructokinase_III"/>
    <property type="match status" value="1"/>
</dbReference>
<reference evidence="12" key="2">
    <citation type="submission" date="2021-04" db="EMBL/GenBank/DDBJ databases">
        <authorList>
            <person name="Gilroy R."/>
        </authorList>
    </citation>
    <scope>NUCLEOTIDE SEQUENCE</scope>
    <source>
        <strain evidence="12">14975</strain>
    </source>
</reference>
<name>A0A9D1VAI6_9BACT</name>
<dbReference type="InterPro" id="IPR015912">
    <property type="entry name" value="Phosphofructokinase_CS"/>
</dbReference>
<feature type="active site" description="Proton acceptor" evidence="10">
    <location>
        <position position="141"/>
    </location>
</feature>
<evidence type="ECO:0000256" key="2">
    <source>
        <dbReference type="ARBA" id="ARBA00004496"/>
    </source>
</evidence>
<comment type="pathway">
    <text evidence="3 10">Carbohydrate degradation; glycolysis; D-glyceraldehyde 3-phosphate and glycerone phosphate from D-glucose: step 3/4.</text>
</comment>
<dbReference type="GO" id="GO:0016208">
    <property type="term" value="F:AMP binding"/>
    <property type="evidence" value="ECO:0007669"/>
    <property type="project" value="TreeGrafter"/>
</dbReference>
<reference evidence="12" key="1">
    <citation type="journal article" date="2021" name="PeerJ">
        <title>Extensive microbial diversity within the chicken gut microbiome revealed by metagenomics and culture.</title>
        <authorList>
            <person name="Gilroy R."/>
            <person name="Ravi A."/>
            <person name="Getino M."/>
            <person name="Pursley I."/>
            <person name="Horton D.L."/>
            <person name="Alikhan N.F."/>
            <person name="Baker D."/>
            <person name="Gharbi K."/>
            <person name="Hall N."/>
            <person name="Watson M."/>
            <person name="Adriaenssens E.M."/>
            <person name="Foster-Nyarko E."/>
            <person name="Jarju S."/>
            <person name="Secka A."/>
            <person name="Antonio M."/>
            <person name="Oren A."/>
            <person name="Chaudhuri R.R."/>
            <person name="La Ragione R."/>
            <person name="Hildebrand F."/>
            <person name="Pallen M.J."/>
        </authorList>
    </citation>
    <scope>NUCLEOTIDE SEQUENCE</scope>
    <source>
        <strain evidence="12">14975</strain>
    </source>
</reference>
<dbReference type="FunFam" id="3.40.50.460:FF:000002">
    <property type="entry name" value="ATP-dependent 6-phosphofructokinase"/>
    <property type="match status" value="1"/>
</dbReference>
<dbReference type="GO" id="GO:0006002">
    <property type="term" value="P:fructose 6-phosphate metabolic process"/>
    <property type="evidence" value="ECO:0007669"/>
    <property type="project" value="InterPro"/>
</dbReference>
<dbReference type="AlphaFoldDB" id="A0A9D1VAI6"/>
<comment type="catalytic activity">
    <reaction evidence="10">
        <text>beta-D-fructose 6-phosphate + ATP = beta-D-fructose 1,6-bisphosphate + ADP + H(+)</text>
        <dbReference type="Rhea" id="RHEA:16109"/>
        <dbReference type="ChEBI" id="CHEBI:15378"/>
        <dbReference type="ChEBI" id="CHEBI:30616"/>
        <dbReference type="ChEBI" id="CHEBI:32966"/>
        <dbReference type="ChEBI" id="CHEBI:57634"/>
        <dbReference type="ChEBI" id="CHEBI:456216"/>
        <dbReference type="EC" id="2.7.1.11"/>
    </reaction>
</comment>
<feature type="binding site" evidence="10">
    <location>
        <begin position="116"/>
        <end position="119"/>
    </location>
    <ligand>
        <name>ATP</name>
        <dbReference type="ChEBI" id="CHEBI:30616"/>
    </ligand>
</feature>
<evidence type="ECO:0000259" key="11">
    <source>
        <dbReference type="Pfam" id="PF00365"/>
    </source>
</evidence>
<dbReference type="GO" id="GO:0048029">
    <property type="term" value="F:monosaccharide binding"/>
    <property type="evidence" value="ECO:0007669"/>
    <property type="project" value="TreeGrafter"/>
</dbReference>
<protein>
    <recommendedName>
        <fullName evidence="10">ATP-dependent 6-phosphofructokinase</fullName>
        <shortName evidence="10">ATP-PFK</shortName>
        <shortName evidence="10">Phosphofructokinase</shortName>
        <ecNumber evidence="10">2.7.1.11</ecNumber>
    </recommendedName>
    <alternativeName>
        <fullName evidence="10">Phosphohexokinase</fullName>
    </alternativeName>
</protein>
<dbReference type="PANTHER" id="PTHR13697:SF52">
    <property type="entry name" value="ATP-DEPENDENT 6-PHOSPHOFRUCTOKINASE 3"/>
    <property type="match status" value="1"/>
</dbReference>
<feature type="binding site" evidence="10">
    <location>
        <begin position="76"/>
        <end position="77"/>
    </location>
    <ligand>
        <name>ATP</name>
        <dbReference type="ChEBI" id="CHEBI:30616"/>
    </ligand>
</feature>
<evidence type="ECO:0000313" key="13">
    <source>
        <dbReference type="Proteomes" id="UP000823964"/>
    </source>
</evidence>
<evidence type="ECO:0000256" key="5">
    <source>
        <dbReference type="ARBA" id="ARBA00022679"/>
    </source>
</evidence>
<dbReference type="GO" id="GO:0030388">
    <property type="term" value="P:fructose 1,6-bisphosphate metabolic process"/>
    <property type="evidence" value="ECO:0007669"/>
    <property type="project" value="TreeGrafter"/>
</dbReference>
<dbReference type="GO" id="GO:0046872">
    <property type="term" value="F:metal ion binding"/>
    <property type="evidence" value="ECO:0007669"/>
    <property type="project" value="UniProtKB-KW"/>
</dbReference>
<keyword evidence="10" id="KW-0067">ATP-binding</keyword>
<dbReference type="InterPro" id="IPR035966">
    <property type="entry name" value="PKF_sf"/>
</dbReference>
<dbReference type="NCBIfam" id="NF002872">
    <property type="entry name" value="PRK03202.1"/>
    <property type="match status" value="1"/>
</dbReference>
<accession>A0A9D1VAI6</accession>
<feature type="binding site" description="in other chain" evidence="10">
    <location>
        <position position="236"/>
    </location>
    <ligand>
        <name>substrate</name>
        <note>ligand shared between dimeric partners</note>
    </ligand>
</feature>
<dbReference type="EMBL" id="DXFQ01000051">
    <property type="protein sequence ID" value="HIX19577.1"/>
    <property type="molecule type" value="Genomic_DNA"/>
</dbReference>
<feature type="binding site" evidence="10">
    <location>
        <position position="176"/>
    </location>
    <ligand>
        <name>substrate</name>
        <note>ligand shared between dimeric partners</note>
    </ligand>
</feature>
<dbReference type="GO" id="GO:0061621">
    <property type="term" value="P:canonical glycolysis"/>
    <property type="evidence" value="ECO:0007669"/>
    <property type="project" value="TreeGrafter"/>
</dbReference>
<feature type="site" description="Important for substrate specificity; cannot use PPi as phosphoryl donor" evidence="10">
    <location>
        <position position="118"/>
    </location>
</feature>
<dbReference type="SUPFAM" id="SSF53784">
    <property type="entry name" value="Phosphofructokinase"/>
    <property type="match status" value="1"/>
</dbReference>
<evidence type="ECO:0000256" key="4">
    <source>
        <dbReference type="ARBA" id="ARBA00022490"/>
    </source>
</evidence>
<keyword evidence="8 10" id="KW-0460">Magnesium</keyword>
<feature type="binding site" evidence="10">
    <location>
        <position position="117"/>
    </location>
    <ligand>
        <name>Mg(2+)</name>
        <dbReference type="ChEBI" id="CHEBI:18420"/>
        <note>catalytic</note>
    </ligand>
</feature>
<comment type="subunit">
    <text evidence="10">Homodimer or homotetramer.</text>
</comment>
<dbReference type="InterPro" id="IPR012003">
    <property type="entry name" value="ATP_PFK_prok-type"/>
</dbReference>
<dbReference type="InterPro" id="IPR022953">
    <property type="entry name" value="ATP_PFK"/>
</dbReference>
<keyword evidence="7 10" id="KW-0418">Kinase</keyword>
<comment type="caution">
    <text evidence="10">Lacks conserved residue(s) required for the propagation of feature annotation.</text>
</comment>
<dbReference type="PROSITE" id="PS00433">
    <property type="entry name" value="PHOSPHOFRUCTOKINASE"/>
    <property type="match status" value="1"/>
</dbReference>
<keyword evidence="6 10" id="KW-0479">Metal-binding</keyword>
<evidence type="ECO:0000256" key="7">
    <source>
        <dbReference type="ARBA" id="ARBA00022777"/>
    </source>
</evidence>
<feature type="binding site" description="in other chain" evidence="10">
    <location>
        <begin position="283"/>
        <end position="286"/>
    </location>
    <ligand>
        <name>substrate</name>
        <note>ligand shared between dimeric partners</note>
    </ligand>
</feature>
<dbReference type="GO" id="GO:0047334">
    <property type="term" value="F:diphosphate-fructose-6-phosphate 1-phosphotransferase activity"/>
    <property type="evidence" value="ECO:0007669"/>
    <property type="project" value="InterPro"/>
</dbReference>
<feature type="binding site" evidence="10">
    <location>
        <position position="277"/>
    </location>
    <ligand>
        <name>substrate</name>
        <note>ligand shared between dimeric partners</note>
    </ligand>
</feature>
<dbReference type="GO" id="GO:0070095">
    <property type="term" value="F:fructose-6-phosphate binding"/>
    <property type="evidence" value="ECO:0007669"/>
    <property type="project" value="TreeGrafter"/>
</dbReference>
<gene>
    <name evidence="10" type="primary">pfkA</name>
    <name evidence="12" type="ORF">H9862_03115</name>
</gene>